<sequence length="37" mass="4146">MKTTGLLLYLNDMIPIPEGTGVDRTRRHCSVETIRGT</sequence>
<reference evidence="1" key="1">
    <citation type="submission" date="2021-02" db="EMBL/GenBank/DDBJ databases">
        <authorList>
            <person name="Nowell W R."/>
        </authorList>
    </citation>
    <scope>NUCLEOTIDE SEQUENCE</scope>
</reference>
<accession>A0A815ZD62</accession>
<evidence type="ECO:0000313" key="2">
    <source>
        <dbReference type="Proteomes" id="UP000663828"/>
    </source>
</evidence>
<evidence type="ECO:0000313" key="1">
    <source>
        <dbReference type="EMBL" id="CAF1581714.1"/>
    </source>
</evidence>
<keyword evidence="2" id="KW-1185">Reference proteome</keyword>
<name>A0A815ZD62_ADIRI</name>
<dbReference type="EMBL" id="CAJNOR010005975">
    <property type="protein sequence ID" value="CAF1581714.1"/>
    <property type="molecule type" value="Genomic_DNA"/>
</dbReference>
<protein>
    <submittedName>
        <fullName evidence="1">Uncharacterized protein</fullName>
    </submittedName>
</protein>
<gene>
    <name evidence="1" type="ORF">XAT740_LOCUS45581</name>
</gene>
<comment type="caution">
    <text evidence="1">The sequence shown here is derived from an EMBL/GenBank/DDBJ whole genome shotgun (WGS) entry which is preliminary data.</text>
</comment>
<dbReference type="AlphaFoldDB" id="A0A815ZD62"/>
<organism evidence="1 2">
    <name type="scientific">Adineta ricciae</name>
    <name type="common">Rotifer</name>
    <dbReference type="NCBI Taxonomy" id="249248"/>
    <lineage>
        <taxon>Eukaryota</taxon>
        <taxon>Metazoa</taxon>
        <taxon>Spiralia</taxon>
        <taxon>Gnathifera</taxon>
        <taxon>Rotifera</taxon>
        <taxon>Eurotatoria</taxon>
        <taxon>Bdelloidea</taxon>
        <taxon>Adinetida</taxon>
        <taxon>Adinetidae</taxon>
        <taxon>Adineta</taxon>
    </lineage>
</organism>
<dbReference type="Proteomes" id="UP000663828">
    <property type="component" value="Unassembled WGS sequence"/>
</dbReference>
<proteinExistence type="predicted"/>
<feature type="non-terminal residue" evidence="1">
    <location>
        <position position="37"/>
    </location>
</feature>